<protein>
    <submittedName>
        <fullName evidence="1">Uncharacterized protein</fullName>
    </submittedName>
</protein>
<evidence type="ECO:0000313" key="1">
    <source>
        <dbReference type="EMBL" id="KAF0132697.1"/>
    </source>
</evidence>
<dbReference type="AlphaFoldDB" id="A0A833P2L7"/>
<proteinExistence type="predicted"/>
<gene>
    <name evidence="1" type="ORF">FD145_1584</name>
</gene>
<evidence type="ECO:0000313" key="2">
    <source>
        <dbReference type="Proteomes" id="UP000488506"/>
    </source>
</evidence>
<sequence>PILQAFAEDRYVEENTQSWEQLELQGISLGQ</sequence>
<dbReference type="EMBL" id="WPAF01000046">
    <property type="protein sequence ID" value="KAF0132697.1"/>
    <property type="molecule type" value="Genomic_DNA"/>
</dbReference>
<organism evidence="1 2">
    <name type="scientific">Candidatus Saganbacteria bacterium</name>
    <dbReference type="NCBI Taxonomy" id="2575572"/>
    <lineage>
        <taxon>Bacteria</taxon>
        <taxon>Bacillati</taxon>
        <taxon>Saganbacteria</taxon>
    </lineage>
</organism>
<name>A0A833P2L7_UNCSA</name>
<comment type="caution">
    <text evidence="1">The sequence shown here is derived from an EMBL/GenBank/DDBJ whole genome shotgun (WGS) entry which is preliminary data.</text>
</comment>
<feature type="non-terminal residue" evidence="1">
    <location>
        <position position="1"/>
    </location>
</feature>
<dbReference type="Proteomes" id="UP000488506">
    <property type="component" value="Unassembled WGS sequence"/>
</dbReference>
<accession>A0A833P2L7</accession>
<reference evidence="1 2" key="1">
    <citation type="submission" date="2019-12" db="EMBL/GenBank/DDBJ databases">
        <authorList>
            <person name="Wolfe R."/>
            <person name="Danczak R."/>
            <person name="Wilkins M."/>
        </authorList>
    </citation>
    <scope>NUCLEOTIDE SEQUENCE [LARGE SCALE GENOMIC DNA]</scope>
    <source>
        <strain evidence="1">X2_MaxBin.013</strain>
    </source>
</reference>